<evidence type="ECO:0000313" key="2">
    <source>
        <dbReference type="EMBL" id="PHK02293.1"/>
    </source>
</evidence>
<organism evidence="2 3">
    <name type="scientific">Nostoc linckia z8</name>
    <dbReference type="NCBI Taxonomy" id="1628746"/>
    <lineage>
        <taxon>Bacteria</taxon>
        <taxon>Bacillati</taxon>
        <taxon>Cyanobacteriota</taxon>
        <taxon>Cyanophyceae</taxon>
        <taxon>Nostocales</taxon>
        <taxon>Nostocaceae</taxon>
        <taxon>Nostoc</taxon>
    </lineage>
</organism>
<dbReference type="InterPro" id="IPR021236">
    <property type="entry name" value="Uncharacterised_YfdX"/>
</dbReference>
<comment type="caution">
    <text evidence="2">The sequence shown here is derived from an EMBL/GenBank/DDBJ whole genome shotgun (WGS) entry which is preliminary data.</text>
</comment>
<feature type="region of interest" description="Disordered" evidence="1">
    <location>
        <begin position="1"/>
        <end position="35"/>
    </location>
</feature>
<sequence>MNAQTSNPQDNRDRQEDARNQQEIDNERQKATDEAQRCIDQEAVSALKETRNAINAIDQGNTQEALQALERATGKLEILVARYPELGFVPVSAQVNIIDLAPDDSNEIERIRNQIKSTVNGDDFRTARQLLNSLVSEIRTTIFNLPLETYPDAMKEAARLLNEGKTDEAKTVLQLALSTLVVTEVARPLPLLRADIDIMSAIAIADSDRERTLRLLEDARYHLRLTQQLGYAKGDPEYAELEQAIHDIERQVRANERTADPLSRLLEKFSSFFKRISGTAPAQPA</sequence>
<dbReference type="RefSeq" id="WP_099070180.1">
    <property type="nucleotide sequence ID" value="NZ_LAHD01000056.1"/>
</dbReference>
<dbReference type="AlphaFoldDB" id="A0A9Q5ZAL0"/>
<name>A0A9Q5ZAL0_NOSLI</name>
<accession>A0A9Q5ZAL0</accession>
<dbReference type="Pfam" id="PF10938">
    <property type="entry name" value="YfdX"/>
    <property type="match status" value="1"/>
</dbReference>
<dbReference type="EMBL" id="LAHD01000056">
    <property type="protein sequence ID" value="PHK02293.1"/>
    <property type="molecule type" value="Genomic_DNA"/>
</dbReference>
<feature type="compositionally biased region" description="Basic and acidic residues" evidence="1">
    <location>
        <begin position="10"/>
        <end position="35"/>
    </location>
</feature>
<protein>
    <recommendedName>
        <fullName evidence="4">YfdX family protein</fullName>
    </recommendedName>
</protein>
<proteinExistence type="predicted"/>
<evidence type="ECO:0000256" key="1">
    <source>
        <dbReference type="SAM" id="MobiDB-lite"/>
    </source>
</evidence>
<dbReference type="Proteomes" id="UP000222310">
    <property type="component" value="Unassembled WGS sequence"/>
</dbReference>
<reference evidence="2 3" key="1">
    <citation type="submission" date="2015-02" db="EMBL/GenBank/DDBJ databases">
        <title>Nostoc linckia genome annotation.</title>
        <authorList>
            <person name="Zhou Z."/>
        </authorList>
    </citation>
    <scope>NUCLEOTIDE SEQUENCE [LARGE SCALE GENOMIC DNA]</scope>
    <source>
        <strain evidence="3">z8</strain>
    </source>
</reference>
<evidence type="ECO:0000313" key="3">
    <source>
        <dbReference type="Proteomes" id="UP000222310"/>
    </source>
</evidence>
<evidence type="ECO:0008006" key="4">
    <source>
        <dbReference type="Google" id="ProtNLM"/>
    </source>
</evidence>
<gene>
    <name evidence="2" type="ORF">VF08_19250</name>
</gene>
<dbReference type="GeneID" id="57097570"/>